<keyword evidence="1" id="KW-0732">Signal</keyword>
<evidence type="ECO:0000256" key="1">
    <source>
        <dbReference type="SAM" id="SignalP"/>
    </source>
</evidence>
<dbReference type="SUPFAM" id="SSF57302">
    <property type="entry name" value="Snake toxin-like"/>
    <property type="match status" value="1"/>
</dbReference>
<dbReference type="EMBL" id="WNYA01000480">
    <property type="protein sequence ID" value="KAG8548188.1"/>
    <property type="molecule type" value="Genomic_DNA"/>
</dbReference>
<evidence type="ECO:0000313" key="2">
    <source>
        <dbReference type="EMBL" id="KAG8548188.1"/>
    </source>
</evidence>
<protein>
    <recommendedName>
        <fullName evidence="4">Sodefrin-like factor</fullName>
    </recommendedName>
</protein>
<keyword evidence="3" id="KW-1185">Reference proteome</keyword>
<dbReference type="Gene3D" id="2.10.60.10">
    <property type="entry name" value="CD59"/>
    <property type="match status" value="1"/>
</dbReference>
<organism evidence="2 3">
    <name type="scientific">Engystomops pustulosus</name>
    <name type="common">Tungara frog</name>
    <name type="synonym">Physalaemus pustulosus</name>
    <dbReference type="NCBI Taxonomy" id="76066"/>
    <lineage>
        <taxon>Eukaryota</taxon>
        <taxon>Metazoa</taxon>
        <taxon>Chordata</taxon>
        <taxon>Craniata</taxon>
        <taxon>Vertebrata</taxon>
        <taxon>Euteleostomi</taxon>
        <taxon>Amphibia</taxon>
        <taxon>Batrachia</taxon>
        <taxon>Anura</taxon>
        <taxon>Neobatrachia</taxon>
        <taxon>Hyloidea</taxon>
        <taxon>Leptodactylidae</taxon>
        <taxon>Leiuperinae</taxon>
        <taxon>Engystomops</taxon>
    </lineage>
</organism>
<dbReference type="InterPro" id="IPR045860">
    <property type="entry name" value="Snake_toxin-like_sf"/>
</dbReference>
<accession>A0AAV6ZQD0</accession>
<evidence type="ECO:0000313" key="3">
    <source>
        <dbReference type="Proteomes" id="UP000824782"/>
    </source>
</evidence>
<feature type="signal peptide" evidence="1">
    <location>
        <begin position="1"/>
        <end position="18"/>
    </location>
</feature>
<dbReference type="Proteomes" id="UP000824782">
    <property type="component" value="Unassembled WGS sequence"/>
</dbReference>
<evidence type="ECO:0008006" key="4">
    <source>
        <dbReference type="Google" id="ProtNLM"/>
    </source>
</evidence>
<sequence length="105" mass="11369">MIVPVVILSLLSALEVTMRPFPLPNGFVCPYCVSDGSIPCKASDTEQCIGASDVCYSITVYKSGGIILRTAGCSTQDICKFGNYSYSLKGEDYRRVITCSKAKRP</sequence>
<reference evidence="2" key="1">
    <citation type="thesis" date="2020" institute="ProQuest LLC" country="789 East Eisenhower Parkway, Ann Arbor, MI, USA">
        <title>Comparative Genomics and Chromosome Evolution.</title>
        <authorList>
            <person name="Mudd A.B."/>
        </authorList>
    </citation>
    <scope>NUCLEOTIDE SEQUENCE</scope>
    <source>
        <strain evidence="2">237g6f4</strain>
        <tissue evidence="2">Blood</tissue>
    </source>
</reference>
<proteinExistence type="predicted"/>
<dbReference type="AlphaFoldDB" id="A0AAV6ZQD0"/>
<gene>
    <name evidence="2" type="ORF">GDO81_026221</name>
</gene>
<name>A0AAV6ZQD0_ENGPU</name>
<comment type="caution">
    <text evidence="2">The sequence shown here is derived from an EMBL/GenBank/DDBJ whole genome shotgun (WGS) entry which is preliminary data.</text>
</comment>
<feature type="chain" id="PRO_5043585872" description="Sodefrin-like factor" evidence="1">
    <location>
        <begin position="19"/>
        <end position="105"/>
    </location>
</feature>